<dbReference type="EMBL" id="DVOR01000211">
    <property type="protein sequence ID" value="HIV09752.1"/>
    <property type="molecule type" value="Genomic_DNA"/>
</dbReference>
<organism evidence="4 5">
    <name type="scientific">Candidatus Spyradenecus faecavium</name>
    <dbReference type="NCBI Taxonomy" id="2840947"/>
    <lineage>
        <taxon>Bacteria</taxon>
        <taxon>Pseudomonadati</taxon>
        <taxon>Lentisphaerota</taxon>
        <taxon>Lentisphaeria</taxon>
        <taxon>Lentisphaerales</taxon>
        <taxon>Lentisphaeraceae</taxon>
        <taxon>Lentisphaeraceae incertae sedis</taxon>
        <taxon>Candidatus Spyradenecus</taxon>
    </lineage>
</organism>
<dbReference type="Pfam" id="PF13649">
    <property type="entry name" value="Methyltransf_25"/>
    <property type="match status" value="1"/>
</dbReference>
<dbReference type="InterPro" id="IPR041698">
    <property type="entry name" value="Methyltransf_25"/>
</dbReference>
<dbReference type="CDD" id="cd02440">
    <property type="entry name" value="AdoMet_MTases"/>
    <property type="match status" value="1"/>
</dbReference>
<dbReference type="GO" id="GO:0008168">
    <property type="term" value="F:methyltransferase activity"/>
    <property type="evidence" value="ECO:0007669"/>
    <property type="project" value="UniProtKB-KW"/>
</dbReference>
<dbReference type="GO" id="GO:0032259">
    <property type="term" value="P:methylation"/>
    <property type="evidence" value="ECO:0007669"/>
    <property type="project" value="UniProtKB-KW"/>
</dbReference>
<sequence>METGKQTWSATLYDSRHDYVARYGAALLEWLSPQPGEAILDLGCGTGDLSVRIAQAGAEVWGVDADPVMLAQARAKFPGLRFIQADAMALPDFGRAFDAVFSNAVLHWIPDLGRLAEGLARVLRPGGRFVAECGGAACNAGINTALRLTAEAHGLPFADTAHFRPLSEMVIPFERAGFRVVRTEWFPRDTPLVGEDGMLNFLRMFRKGCVAAASDAEQEALFAETVERLRPTHLRPDGWHADYTRQRLLCTRL</sequence>
<proteinExistence type="predicted"/>
<reference evidence="4" key="2">
    <citation type="journal article" date="2021" name="PeerJ">
        <title>Extensive microbial diversity within the chicken gut microbiome revealed by metagenomics and culture.</title>
        <authorList>
            <person name="Gilroy R."/>
            <person name="Ravi A."/>
            <person name="Getino M."/>
            <person name="Pursley I."/>
            <person name="Horton D.L."/>
            <person name="Alikhan N.F."/>
            <person name="Baker D."/>
            <person name="Gharbi K."/>
            <person name="Hall N."/>
            <person name="Watson M."/>
            <person name="Adriaenssens E.M."/>
            <person name="Foster-Nyarko E."/>
            <person name="Jarju S."/>
            <person name="Secka A."/>
            <person name="Antonio M."/>
            <person name="Oren A."/>
            <person name="Chaudhuri R.R."/>
            <person name="La Ragione R."/>
            <person name="Hildebrand F."/>
            <person name="Pallen M.J."/>
        </authorList>
    </citation>
    <scope>NUCLEOTIDE SEQUENCE</scope>
    <source>
        <strain evidence="4">35461</strain>
    </source>
</reference>
<dbReference type="AlphaFoldDB" id="A0A9D1NN86"/>
<evidence type="ECO:0000313" key="5">
    <source>
        <dbReference type="Proteomes" id="UP000886845"/>
    </source>
</evidence>
<dbReference type="InterPro" id="IPR029063">
    <property type="entry name" value="SAM-dependent_MTases_sf"/>
</dbReference>
<evidence type="ECO:0000313" key="4">
    <source>
        <dbReference type="EMBL" id="HIV09752.1"/>
    </source>
</evidence>
<dbReference type="SUPFAM" id="SSF53335">
    <property type="entry name" value="S-adenosyl-L-methionine-dependent methyltransferases"/>
    <property type="match status" value="1"/>
</dbReference>
<accession>A0A9D1NN86</accession>
<evidence type="ECO:0000259" key="3">
    <source>
        <dbReference type="Pfam" id="PF13649"/>
    </source>
</evidence>
<dbReference type="PANTHER" id="PTHR43861">
    <property type="entry name" value="TRANS-ACONITATE 2-METHYLTRANSFERASE-RELATED"/>
    <property type="match status" value="1"/>
</dbReference>
<evidence type="ECO:0000256" key="2">
    <source>
        <dbReference type="ARBA" id="ARBA00022679"/>
    </source>
</evidence>
<name>A0A9D1NN86_9BACT</name>
<gene>
    <name evidence="4" type="ORF">IAC79_06540</name>
</gene>
<reference evidence="4" key="1">
    <citation type="submission" date="2020-10" db="EMBL/GenBank/DDBJ databases">
        <authorList>
            <person name="Gilroy R."/>
        </authorList>
    </citation>
    <scope>NUCLEOTIDE SEQUENCE</scope>
    <source>
        <strain evidence="4">35461</strain>
    </source>
</reference>
<keyword evidence="2" id="KW-0808">Transferase</keyword>
<dbReference type="PANTHER" id="PTHR43861:SF1">
    <property type="entry name" value="TRANS-ACONITATE 2-METHYLTRANSFERASE"/>
    <property type="match status" value="1"/>
</dbReference>
<comment type="caution">
    <text evidence="4">The sequence shown here is derived from an EMBL/GenBank/DDBJ whole genome shotgun (WGS) entry which is preliminary data.</text>
</comment>
<protein>
    <submittedName>
        <fullName evidence="4">Methyltransferase domain-containing protein</fullName>
    </submittedName>
</protein>
<dbReference type="Proteomes" id="UP000886845">
    <property type="component" value="Unassembled WGS sequence"/>
</dbReference>
<keyword evidence="1 4" id="KW-0489">Methyltransferase</keyword>
<evidence type="ECO:0000256" key="1">
    <source>
        <dbReference type="ARBA" id="ARBA00022603"/>
    </source>
</evidence>
<feature type="domain" description="Methyltransferase" evidence="3">
    <location>
        <begin position="39"/>
        <end position="127"/>
    </location>
</feature>
<dbReference type="Gene3D" id="3.40.50.150">
    <property type="entry name" value="Vaccinia Virus protein VP39"/>
    <property type="match status" value="1"/>
</dbReference>